<evidence type="ECO:0000313" key="2">
    <source>
        <dbReference type="EMBL" id="KNZ42398.1"/>
    </source>
</evidence>
<comment type="caution">
    <text evidence="2">The sequence shown here is derived from an EMBL/GenBank/DDBJ whole genome shotgun (WGS) entry which is preliminary data.</text>
</comment>
<dbReference type="AlphaFoldDB" id="A0A0L6U1L9"/>
<keyword evidence="3" id="KW-1185">Reference proteome</keyword>
<dbReference type="GO" id="GO:0005694">
    <property type="term" value="C:chromosome"/>
    <property type="evidence" value="ECO:0007669"/>
    <property type="project" value="TreeGrafter"/>
</dbReference>
<dbReference type="GO" id="GO:0007059">
    <property type="term" value="P:chromosome segregation"/>
    <property type="evidence" value="ECO:0007669"/>
    <property type="project" value="TreeGrafter"/>
</dbReference>
<dbReference type="SMART" id="SM00470">
    <property type="entry name" value="ParB"/>
    <property type="match status" value="1"/>
</dbReference>
<reference evidence="3" key="1">
    <citation type="submission" date="2015-07" db="EMBL/GenBank/DDBJ databases">
        <title>Draft genome sequence of Acetobacterium bakii DSM 8293, a potential psychrophilic chemical producer through syngas fermentation.</title>
        <authorList>
            <person name="Song Y."/>
            <person name="Hwang S."/>
            <person name="Cho B.-K."/>
        </authorList>
    </citation>
    <scope>NUCLEOTIDE SEQUENCE [LARGE SCALE GENOMIC DNA]</scope>
    <source>
        <strain evidence="3">DSM 8239</strain>
    </source>
</reference>
<dbReference type="STRING" id="52689.AKG39_06390"/>
<evidence type="ECO:0000313" key="3">
    <source>
        <dbReference type="Proteomes" id="UP000036873"/>
    </source>
</evidence>
<gene>
    <name evidence="2" type="ORF">AKG39_06390</name>
</gene>
<feature type="domain" description="ParB-like N-terminal" evidence="1">
    <location>
        <begin position="11"/>
        <end position="105"/>
    </location>
</feature>
<dbReference type="EMBL" id="LGYO01000013">
    <property type="protein sequence ID" value="KNZ42398.1"/>
    <property type="molecule type" value="Genomic_DNA"/>
</dbReference>
<organism evidence="2 3">
    <name type="scientific">Acetobacterium bakii</name>
    <dbReference type="NCBI Taxonomy" id="52689"/>
    <lineage>
        <taxon>Bacteria</taxon>
        <taxon>Bacillati</taxon>
        <taxon>Bacillota</taxon>
        <taxon>Clostridia</taxon>
        <taxon>Eubacteriales</taxon>
        <taxon>Eubacteriaceae</taxon>
        <taxon>Acetobacterium</taxon>
    </lineage>
</organism>
<accession>A0A0L6U1L9</accession>
<dbReference type="OrthoDB" id="9771505at2"/>
<dbReference type="RefSeq" id="WP_050739549.1">
    <property type="nucleotide sequence ID" value="NZ_LGYO01000013.1"/>
</dbReference>
<proteinExistence type="predicted"/>
<dbReference type="Proteomes" id="UP000036873">
    <property type="component" value="Unassembled WGS sequence"/>
</dbReference>
<dbReference type="PANTHER" id="PTHR33375">
    <property type="entry name" value="CHROMOSOME-PARTITIONING PROTEIN PARB-RELATED"/>
    <property type="match status" value="1"/>
</dbReference>
<dbReference type="Pfam" id="PF02195">
    <property type="entry name" value="ParB_N"/>
    <property type="match status" value="1"/>
</dbReference>
<dbReference type="SUPFAM" id="SSF110849">
    <property type="entry name" value="ParB/Sulfiredoxin"/>
    <property type="match status" value="1"/>
</dbReference>
<protein>
    <recommendedName>
        <fullName evidence="1">ParB-like N-terminal domain-containing protein</fullName>
    </recommendedName>
</protein>
<name>A0A0L6U1L9_9FIRM</name>
<dbReference type="Gene3D" id="3.90.1530.10">
    <property type="entry name" value="Conserved hypothetical protein from pyrococcus furiosus pfu- 392566-001, ParB domain"/>
    <property type="match status" value="1"/>
</dbReference>
<dbReference type="PANTHER" id="PTHR33375:SF1">
    <property type="entry name" value="CHROMOSOME-PARTITIONING PROTEIN PARB-RELATED"/>
    <property type="match status" value="1"/>
</dbReference>
<dbReference type="InterPro" id="IPR003115">
    <property type="entry name" value="ParB_N"/>
</dbReference>
<dbReference type="InterPro" id="IPR050336">
    <property type="entry name" value="Chromosome_partition/occlusion"/>
</dbReference>
<evidence type="ECO:0000259" key="1">
    <source>
        <dbReference type="SMART" id="SM00470"/>
    </source>
</evidence>
<sequence length="291" mass="33711">MADYTEASVYARIEINRLIDFKDHIFAKYDESKMKSMMESIEDYGVREPILVRPHNEFEGMFEIIAGHNRVDACKRLGKTDIHTIVYHDLKDDSDAELMLIETNIKQRNLSDFKISEKARIVARRHELMKTQEKRKAQLSEIDQAKFSELEKENPFSIGTRQIFYYVQIHENLTAGLKSLCDAGKLSLKAAVELSYIADNDQDVVRSFMLEGNKISQQKANIIRKKAESAQITKDVLNEIFSSKVKKKTEKTYKISSEIIEKYFEKDGDEDEDDIQLTIAMALEHYFSKDS</sequence>
<dbReference type="InterPro" id="IPR036086">
    <property type="entry name" value="ParB/Sulfiredoxin_sf"/>
</dbReference>